<dbReference type="SUPFAM" id="SSF52540">
    <property type="entry name" value="P-loop containing nucleoside triphosphate hydrolases"/>
    <property type="match status" value="1"/>
</dbReference>
<dbReference type="Gene3D" id="3.40.50.300">
    <property type="entry name" value="P-loop containing nucleotide triphosphate hydrolases"/>
    <property type="match status" value="1"/>
</dbReference>
<comment type="caution">
    <text evidence="2">The sequence shown here is derived from an EMBL/GenBank/DDBJ whole genome shotgun (WGS) entry which is preliminary data.</text>
</comment>
<dbReference type="RefSeq" id="WP_127087310.1">
    <property type="nucleotide sequence ID" value="NZ_RSCL01000049.1"/>
</dbReference>
<protein>
    <recommendedName>
        <fullName evidence="1">NB-ARC domain-containing protein</fullName>
    </recommendedName>
</protein>
<gene>
    <name evidence="2" type="ORF">DSM106972_093830</name>
</gene>
<evidence type="ECO:0000313" key="3">
    <source>
        <dbReference type="Proteomes" id="UP000271624"/>
    </source>
</evidence>
<accession>A0A3S5K2X5</accession>
<dbReference type="AlphaFoldDB" id="A0A3S5K2X5"/>
<keyword evidence="3" id="KW-1185">Reference proteome</keyword>
<reference evidence="2" key="2">
    <citation type="journal article" date="2019" name="Genome Biol. Evol.">
        <title>Day and night: Metabolic profiles and evolutionary relationships of six axenic non-marine cyanobacteria.</title>
        <authorList>
            <person name="Will S.E."/>
            <person name="Henke P."/>
            <person name="Boedeker C."/>
            <person name="Huang S."/>
            <person name="Brinkmann H."/>
            <person name="Rohde M."/>
            <person name="Jarek M."/>
            <person name="Friedl T."/>
            <person name="Seufert S."/>
            <person name="Schumacher M."/>
            <person name="Overmann J."/>
            <person name="Neumann-Schaal M."/>
            <person name="Petersen J."/>
        </authorList>
    </citation>
    <scope>NUCLEOTIDE SEQUENCE [LARGE SCALE GENOMIC DNA]</scope>
    <source>
        <strain evidence="2">PCC 7102</strain>
    </source>
</reference>
<reference evidence="2" key="1">
    <citation type="submission" date="2018-12" db="EMBL/GenBank/DDBJ databases">
        <authorList>
            <person name="Will S."/>
            <person name="Neumann-Schaal M."/>
            <person name="Henke P."/>
        </authorList>
    </citation>
    <scope>NUCLEOTIDE SEQUENCE</scope>
    <source>
        <strain evidence="2">PCC 7102</strain>
    </source>
</reference>
<organism evidence="2 3">
    <name type="scientific">Dulcicalothrix desertica PCC 7102</name>
    <dbReference type="NCBI Taxonomy" id="232991"/>
    <lineage>
        <taxon>Bacteria</taxon>
        <taxon>Bacillati</taxon>
        <taxon>Cyanobacteriota</taxon>
        <taxon>Cyanophyceae</taxon>
        <taxon>Nostocales</taxon>
        <taxon>Calotrichaceae</taxon>
        <taxon>Dulcicalothrix</taxon>
    </lineage>
</organism>
<dbReference type="Proteomes" id="UP000271624">
    <property type="component" value="Unassembled WGS sequence"/>
</dbReference>
<dbReference type="EMBL" id="RSCL01000049">
    <property type="protein sequence ID" value="RUS94398.1"/>
    <property type="molecule type" value="Genomic_DNA"/>
</dbReference>
<proteinExistence type="predicted"/>
<dbReference type="PRINTS" id="PR00364">
    <property type="entry name" value="DISEASERSIST"/>
</dbReference>
<evidence type="ECO:0000313" key="2">
    <source>
        <dbReference type="EMBL" id="RUS94398.1"/>
    </source>
</evidence>
<dbReference type="InterPro" id="IPR002182">
    <property type="entry name" value="NB-ARC"/>
</dbReference>
<name>A0A3S5K2X5_9CYAN</name>
<dbReference type="GO" id="GO:0043531">
    <property type="term" value="F:ADP binding"/>
    <property type="evidence" value="ECO:0007669"/>
    <property type="project" value="InterPro"/>
</dbReference>
<evidence type="ECO:0000259" key="1">
    <source>
        <dbReference type="Pfam" id="PF00931"/>
    </source>
</evidence>
<dbReference type="InterPro" id="IPR027417">
    <property type="entry name" value="P-loop_NTPase"/>
</dbReference>
<dbReference type="Pfam" id="PF00931">
    <property type="entry name" value="NB-ARC"/>
    <property type="match status" value="1"/>
</dbReference>
<sequence>MKEFKQQKRRRGVILTNQGLKRLQAATSESEIQDNYGIRYTLNTLSERTCLDPHTLVKIYTCKARVDKRTLSTCFEAFNISLAPTDYYQPSDSEAAWCPSEDSGKQHSMRKLDWGEVPDVSVFYGRTLELVTLEQFIIEDNCRLVTLLGMGGIGKTYLCVKLAHKIQDKFEFVIYKSFASGLSFKDMLTELIQFLSNGHEASLPENVDALISRLIHYLRVNRCLLVLDDVETILQNASASDDSGCYCEGYEAYGKLFKRVGEVPHQSCLILIGREKPKGIGQMTGDTLPVRSLILKGLQVLEIQKIFQAKGFFIGSPHEWEKLVNFYAGNPLALNIASTTIQKLFDGYIAKFLNQRTLVFGEIYDLIREHVNRLSNTEKQVIEWLASNHPASFSQIQKSVLPLVSPQKLLEALECLQERCLIDKALHISIEERDYLFTLPLVVKEFVTEKLIKYNAEKNGSIVSYSNLA</sequence>
<feature type="domain" description="NB-ARC" evidence="1">
    <location>
        <begin position="135"/>
        <end position="230"/>
    </location>
</feature>
<dbReference type="OrthoDB" id="441260at2"/>